<dbReference type="InterPro" id="IPR012677">
    <property type="entry name" value="Nucleotide-bd_a/b_plait_sf"/>
</dbReference>
<keyword evidence="2" id="KW-1185">Reference proteome</keyword>
<protein>
    <submittedName>
        <fullName evidence="1">Heterogeneous nuclear ribonucleoprotein L-like protein</fullName>
    </submittedName>
</protein>
<proteinExistence type="predicted"/>
<dbReference type="Pfam" id="PF13893">
    <property type="entry name" value="RRM_5"/>
    <property type="match status" value="1"/>
</dbReference>
<dbReference type="Proteomes" id="UP001279410">
    <property type="component" value="Unassembled WGS sequence"/>
</dbReference>
<evidence type="ECO:0000313" key="1">
    <source>
        <dbReference type="EMBL" id="GLD67731.1"/>
    </source>
</evidence>
<accession>A0AAD3NAE5</accession>
<gene>
    <name evidence="1" type="ORF">AKAME5_001905900</name>
</gene>
<dbReference type="EMBL" id="BRZM01000117">
    <property type="protein sequence ID" value="GLD67731.1"/>
    <property type="molecule type" value="Genomic_DNA"/>
</dbReference>
<comment type="caution">
    <text evidence="1">The sequence shown here is derived from an EMBL/GenBank/DDBJ whole genome shotgun (WGS) entry which is preliminary data.</text>
</comment>
<name>A0AAD3NAE5_LATJO</name>
<organism evidence="1 2">
    <name type="scientific">Lates japonicus</name>
    <name type="common">Japanese lates</name>
    <dbReference type="NCBI Taxonomy" id="270547"/>
    <lineage>
        <taxon>Eukaryota</taxon>
        <taxon>Metazoa</taxon>
        <taxon>Chordata</taxon>
        <taxon>Craniata</taxon>
        <taxon>Vertebrata</taxon>
        <taxon>Euteleostomi</taxon>
        <taxon>Actinopterygii</taxon>
        <taxon>Neopterygii</taxon>
        <taxon>Teleostei</taxon>
        <taxon>Neoteleostei</taxon>
        <taxon>Acanthomorphata</taxon>
        <taxon>Carangaria</taxon>
        <taxon>Carangaria incertae sedis</taxon>
        <taxon>Centropomidae</taxon>
        <taxon>Lates</taxon>
    </lineage>
</organism>
<keyword evidence="1" id="KW-0687">Ribonucleoprotein</keyword>
<reference evidence="1" key="1">
    <citation type="submission" date="2022-08" db="EMBL/GenBank/DDBJ databases">
        <title>Genome sequencing of akame (Lates japonicus).</title>
        <authorList>
            <person name="Hashiguchi Y."/>
            <person name="Takahashi H."/>
        </authorList>
    </citation>
    <scope>NUCLEOTIDE SEQUENCE</scope>
    <source>
        <strain evidence="1">Kochi</strain>
    </source>
</reference>
<dbReference type="Gene3D" id="3.30.70.330">
    <property type="match status" value="1"/>
</dbReference>
<sequence>MISYQLLLRKTASSSSSSSSCASSFLGHAASSSVAMVSGLLPAKMNCGRIFNLFCLYGNVEKVCVHV</sequence>
<dbReference type="AlphaFoldDB" id="A0AAD3NAE5"/>
<evidence type="ECO:0000313" key="2">
    <source>
        <dbReference type="Proteomes" id="UP001279410"/>
    </source>
</evidence>
<dbReference type="GO" id="GO:1990904">
    <property type="term" value="C:ribonucleoprotein complex"/>
    <property type="evidence" value="ECO:0007669"/>
    <property type="project" value="UniProtKB-KW"/>
</dbReference>